<dbReference type="NCBIfam" id="TIGR03896">
    <property type="entry name" value="cyc_nuc_ocin"/>
    <property type="match status" value="1"/>
</dbReference>
<dbReference type="RefSeq" id="WP_226575116.1">
    <property type="nucleotide sequence ID" value="NZ_BLAY01000008.1"/>
</dbReference>
<dbReference type="EMBL" id="BLAY01000008">
    <property type="protein sequence ID" value="GET36045.1"/>
    <property type="molecule type" value="Genomic_DNA"/>
</dbReference>
<keyword evidence="3" id="KW-1185">Reference proteome</keyword>
<dbReference type="GO" id="GO:0005829">
    <property type="term" value="C:cytosol"/>
    <property type="evidence" value="ECO:0007669"/>
    <property type="project" value="TreeGrafter"/>
</dbReference>
<organism evidence="2 3">
    <name type="scientific">Microseira wollei NIES-4236</name>
    <dbReference type="NCBI Taxonomy" id="2530354"/>
    <lineage>
        <taxon>Bacteria</taxon>
        <taxon>Bacillati</taxon>
        <taxon>Cyanobacteriota</taxon>
        <taxon>Cyanophyceae</taxon>
        <taxon>Oscillatoriophycideae</taxon>
        <taxon>Aerosakkonematales</taxon>
        <taxon>Aerosakkonemataceae</taxon>
        <taxon>Microseira</taxon>
    </lineage>
</organism>
<evidence type="ECO:0000313" key="3">
    <source>
        <dbReference type="Proteomes" id="UP001050975"/>
    </source>
</evidence>
<dbReference type="CDD" id="cd00038">
    <property type="entry name" value="CAP_ED"/>
    <property type="match status" value="1"/>
</dbReference>
<dbReference type="AlphaFoldDB" id="A0AAV3X614"/>
<accession>A0AAV3X614</accession>
<reference evidence="2" key="1">
    <citation type="submission" date="2019-10" db="EMBL/GenBank/DDBJ databases">
        <title>Draft genome sequece of Microseira wollei NIES-4236.</title>
        <authorList>
            <person name="Yamaguchi H."/>
            <person name="Suzuki S."/>
            <person name="Kawachi M."/>
        </authorList>
    </citation>
    <scope>NUCLEOTIDE SEQUENCE</scope>
    <source>
        <strain evidence="2">NIES-4236</strain>
    </source>
</reference>
<dbReference type="SUPFAM" id="SSF51206">
    <property type="entry name" value="cAMP-binding domain-like"/>
    <property type="match status" value="1"/>
</dbReference>
<dbReference type="InterPro" id="IPR050397">
    <property type="entry name" value="Env_Response_Regulators"/>
</dbReference>
<sequence>MKKVLFLLGELNDDDIDWLLQTGTRQEIAAGTVLIKEGKPIDALYILLTGTFTVSIAELEHREIARLSSGEVVGEMSFLDNRLPSATVQALENSLVLSIPRRELVKKLQLDIGFAYGFYRALATILSNRLRRIVNQLGDVKAQALTEVGVDDAVMESTANINLATTRFDWILRRLIDG</sequence>
<dbReference type="Pfam" id="PF00027">
    <property type="entry name" value="cNMP_binding"/>
    <property type="match status" value="1"/>
</dbReference>
<dbReference type="Gene3D" id="2.60.120.10">
    <property type="entry name" value="Jelly Rolls"/>
    <property type="match status" value="1"/>
</dbReference>
<comment type="caution">
    <text evidence="2">The sequence shown here is derived from an EMBL/GenBank/DDBJ whole genome shotgun (WGS) entry which is preliminary data.</text>
</comment>
<evidence type="ECO:0000259" key="1">
    <source>
        <dbReference type="PROSITE" id="PS50042"/>
    </source>
</evidence>
<feature type="domain" description="Cyclic nucleotide-binding" evidence="1">
    <location>
        <begin position="7"/>
        <end position="108"/>
    </location>
</feature>
<dbReference type="PANTHER" id="PTHR24567">
    <property type="entry name" value="CRP FAMILY TRANSCRIPTIONAL REGULATORY PROTEIN"/>
    <property type="match status" value="1"/>
</dbReference>
<dbReference type="InterPro" id="IPR000595">
    <property type="entry name" value="cNMP-bd_dom"/>
</dbReference>
<dbReference type="Proteomes" id="UP001050975">
    <property type="component" value="Unassembled WGS sequence"/>
</dbReference>
<dbReference type="InterPro" id="IPR018490">
    <property type="entry name" value="cNMP-bd_dom_sf"/>
</dbReference>
<name>A0AAV3X614_9CYAN</name>
<dbReference type="PANTHER" id="PTHR24567:SF68">
    <property type="entry name" value="DNA-BINDING TRANSCRIPTIONAL DUAL REGULATOR CRP"/>
    <property type="match status" value="1"/>
</dbReference>
<proteinExistence type="predicted"/>
<dbReference type="GO" id="GO:0003700">
    <property type="term" value="F:DNA-binding transcription factor activity"/>
    <property type="evidence" value="ECO:0007669"/>
    <property type="project" value="TreeGrafter"/>
</dbReference>
<dbReference type="InterPro" id="IPR014710">
    <property type="entry name" value="RmlC-like_jellyroll"/>
</dbReference>
<evidence type="ECO:0000313" key="2">
    <source>
        <dbReference type="EMBL" id="GET36045.1"/>
    </source>
</evidence>
<gene>
    <name evidence="2" type="ORF">MiSe_07930</name>
</gene>
<dbReference type="SMART" id="SM00100">
    <property type="entry name" value="cNMP"/>
    <property type="match status" value="1"/>
</dbReference>
<dbReference type="InterPro" id="IPR023892">
    <property type="entry name" value="cNMP-bd"/>
</dbReference>
<dbReference type="PROSITE" id="PS50042">
    <property type="entry name" value="CNMP_BINDING_3"/>
    <property type="match status" value="1"/>
</dbReference>
<protein>
    <submittedName>
        <fullName evidence="2">Cyclic nucleotide-binding protein</fullName>
    </submittedName>
</protein>